<feature type="transmembrane region" description="Helical" evidence="2">
    <location>
        <begin position="206"/>
        <end position="229"/>
    </location>
</feature>
<feature type="domain" description="Protein kinase" evidence="3">
    <location>
        <begin position="245"/>
        <end position="540"/>
    </location>
</feature>
<dbReference type="AlphaFoldDB" id="U6LEU9"/>
<keyword evidence="5" id="KW-1185">Reference proteome</keyword>
<feature type="compositionally biased region" description="Low complexity" evidence="1">
    <location>
        <begin position="34"/>
        <end position="44"/>
    </location>
</feature>
<dbReference type="OrthoDB" id="248923at2759"/>
<accession>U6LEU9</accession>
<evidence type="ECO:0000256" key="1">
    <source>
        <dbReference type="SAM" id="MobiDB-lite"/>
    </source>
</evidence>
<name>U6LEU9_9EIME</name>
<feature type="transmembrane region" description="Helical" evidence="2">
    <location>
        <begin position="53"/>
        <end position="71"/>
    </location>
</feature>
<evidence type="ECO:0000259" key="3">
    <source>
        <dbReference type="PROSITE" id="PS50011"/>
    </source>
</evidence>
<dbReference type="Proteomes" id="UP000030750">
    <property type="component" value="Unassembled WGS sequence"/>
</dbReference>
<dbReference type="GO" id="GO:0004672">
    <property type="term" value="F:protein kinase activity"/>
    <property type="evidence" value="ECO:0007669"/>
    <property type="project" value="InterPro"/>
</dbReference>
<dbReference type="PROSITE" id="PS50011">
    <property type="entry name" value="PROTEIN_KINASE_DOM"/>
    <property type="match status" value="1"/>
</dbReference>
<evidence type="ECO:0000313" key="4">
    <source>
        <dbReference type="EMBL" id="CDJ47074.1"/>
    </source>
</evidence>
<protein>
    <recommendedName>
        <fullName evidence="3">Protein kinase domain-containing protein</fullName>
    </recommendedName>
</protein>
<keyword evidence="2" id="KW-1133">Transmembrane helix</keyword>
<dbReference type="InterPro" id="IPR000719">
    <property type="entry name" value="Prot_kinase_dom"/>
</dbReference>
<dbReference type="SMART" id="SM00220">
    <property type="entry name" value="S_TKc"/>
    <property type="match status" value="1"/>
</dbReference>
<sequence length="540" mass="58423">MQAGDPAVKVDLAYSRGPNGGDVGQRVHASGRQPQGAPVAHVGPAPAPPKGRAFPWGVALVFLVLCGILGLSQHQAMQKLLEDQGVSPPLAPGGSKDHGEQPATLPSRAEGREREQKKKPQKRPQDLPLYPAPHTVSGLKEPPAALPQAAQKWGADLPRLDDPAEGRSTVEKGQACLLFAAERLRLTAELGSTLPLEAERKQMMEAVANALTAGGSSVLVGTSFVLFGATGVSSSGRPSDGAGVFTIRRVLGFGPSSIYVAATDLSSRTWAVRMHAFKIKTKEGERRAVDFWESHRREEGMTARACGDDGLSSGRDRRGLLIPLYKGKMEGLPWESRCGNYVVMQETSVLKELAGSLEGLEPRAFKLTNNSSSAKAYTARRLLVQTLYLQKEGVSHNNLGWHSIFVDHWGSPYLGGMEAAVAFGEPLPKTAELDPKFVEPQLLQEFKNFKAGGSPARAHEKSDLWSLGVLLYEVFTGQPFQDLVPGHFNVDECTKNLAAVEMRLAKTPPTWQNLVVRLLEINRKNRISAADISTQFKSLL</sequence>
<reference evidence="4" key="1">
    <citation type="submission" date="2013-10" db="EMBL/GenBank/DDBJ databases">
        <title>Genomic analysis of the causative agents of coccidiosis in chickens.</title>
        <authorList>
            <person name="Reid A.J."/>
            <person name="Blake D."/>
            <person name="Billington K."/>
            <person name="Browne H."/>
            <person name="Dunn M."/>
            <person name="Hung S."/>
            <person name="Kawahara F."/>
            <person name="Miranda-Saavedra D."/>
            <person name="Mourier T."/>
            <person name="Nagra H."/>
            <person name="Otto T.D."/>
            <person name="Rawlings N."/>
            <person name="Sanchez A."/>
            <person name="Sanders M."/>
            <person name="Subramaniam C."/>
            <person name="Tay Y."/>
            <person name="Dear P."/>
            <person name="Doerig C."/>
            <person name="Gruber A."/>
            <person name="Parkinson J."/>
            <person name="Shirley M."/>
            <person name="Wan K.L."/>
            <person name="Berriman M."/>
            <person name="Tomley F."/>
            <person name="Pain A."/>
        </authorList>
    </citation>
    <scope>NUCLEOTIDE SEQUENCE [LARGE SCALE GENOMIC DNA]</scope>
    <source>
        <strain evidence="4">Houghton</strain>
    </source>
</reference>
<evidence type="ECO:0000313" key="5">
    <source>
        <dbReference type="Proteomes" id="UP000030750"/>
    </source>
</evidence>
<dbReference type="SUPFAM" id="SSF56112">
    <property type="entry name" value="Protein kinase-like (PK-like)"/>
    <property type="match status" value="1"/>
</dbReference>
<organism evidence="4 5">
    <name type="scientific">Eimeria brunetti</name>
    <dbReference type="NCBI Taxonomy" id="51314"/>
    <lineage>
        <taxon>Eukaryota</taxon>
        <taxon>Sar</taxon>
        <taxon>Alveolata</taxon>
        <taxon>Apicomplexa</taxon>
        <taxon>Conoidasida</taxon>
        <taxon>Coccidia</taxon>
        <taxon>Eucoccidiorida</taxon>
        <taxon>Eimeriorina</taxon>
        <taxon>Eimeriidae</taxon>
        <taxon>Eimeria</taxon>
    </lineage>
</organism>
<feature type="region of interest" description="Disordered" evidence="1">
    <location>
        <begin position="1"/>
        <end position="46"/>
    </location>
</feature>
<proteinExistence type="predicted"/>
<keyword evidence="2" id="KW-0812">Transmembrane</keyword>
<dbReference type="Gene3D" id="1.10.510.10">
    <property type="entry name" value="Transferase(Phosphotransferase) domain 1"/>
    <property type="match status" value="1"/>
</dbReference>
<feature type="compositionally biased region" description="Basic and acidic residues" evidence="1">
    <location>
        <begin position="109"/>
        <end position="118"/>
    </location>
</feature>
<gene>
    <name evidence="4" type="ORF">EBH_0070500</name>
</gene>
<dbReference type="InterPro" id="IPR011009">
    <property type="entry name" value="Kinase-like_dom_sf"/>
</dbReference>
<feature type="region of interest" description="Disordered" evidence="1">
    <location>
        <begin position="84"/>
        <end position="141"/>
    </location>
</feature>
<dbReference type="VEuPathDB" id="ToxoDB:EBH_0070500"/>
<reference evidence="4" key="2">
    <citation type="submission" date="2013-10" db="EMBL/GenBank/DDBJ databases">
        <authorList>
            <person name="Aslett M."/>
        </authorList>
    </citation>
    <scope>NUCLEOTIDE SEQUENCE [LARGE SCALE GENOMIC DNA]</scope>
    <source>
        <strain evidence="4">Houghton</strain>
    </source>
</reference>
<dbReference type="GO" id="GO:0005524">
    <property type="term" value="F:ATP binding"/>
    <property type="evidence" value="ECO:0007669"/>
    <property type="project" value="InterPro"/>
</dbReference>
<keyword evidence="2" id="KW-0472">Membrane</keyword>
<evidence type="ECO:0000256" key="2">
    <source>
        <dbReference type="SAM" id="Phobius"/>
    </source>
</evidence>
<dbReference type="EMBL" id="HG710594">
    <property type="protein sequence ID" value="CDJ47074.1"/>
    <property type="molecule type" value="Genomic_DNA"/>
</dbReference>